<name>A0AA88KLF7_NAELO</name>
<proteinExistence type="predicted"/>
<dbReference type="Proteomes" id="UP000816034">
    <property type="component" value="Unassembled WGS sequence"/>
</dbReference>
<evidence type="ECO:0000256" key="3">
    <source>
        <dbReference type="SAM" id="MobiDB-lite"/>
    </source>
</evidence>
<feature type="region of interest" description="Disordered" evidence="3">
    <location>
        <begin position="1"/>
        <end position="23"/>
    </location>
</feature>
<dbReference type="InterPro" id="IPR029048">
    <property type="entry name" value="HSP70_C_sf"/>
</dbReference>
<dbReference type="InterPro" id="IPR013126">
    <property type="entry name" value="Hsp_70_fam"/>
</dbReference>
<dbReference type="SUPFAM" id="SSF100934">
    <property type="entry name" value="Heat shock protein 70kD (HSP70), C-terminal subdomain"/>
    <property type="match status" value="1"/>
</dbReference>
<dbReference type="GO" id="GO:0005524">
    <property type="term" value="F:ATP binding"/>
    <property type="evidence" value="ECO:0007669"/>
    <property type="project" value="UniProtKB-KW"/>
</dbReference>
<protein>
    <submittedName>
        <fullName evidence="4">Uncharacterized protein</fullName>
    </submittedName>
</protein>
<evidence type="ECO:0000313" key="5">
    <source>
        <dbReference type="Proteomes" id="UP000816034"/>
    </source>
</evidence>
<dbReference type="EMBL" id="PYSW02000020">
    <property type="protein sequence ID" value="KAG2383600.1"/>
    <property type="molecule type" value="Genomic_DNA"/>
</dbReference>
<keyword evidence="2" id="KW-0067">ATP-binding</keyword>
<feature type="region of interest" description="Disordered" evidence="3">
    <location>
        <begin position="82"/>
        <end position="118"/>
    </location>
</feature>
<accession>A0AA88KLF7</accession>
<sequence>MQEEAEKFAEEDAKRKSLIDAKNEADTTVHLCEQHLRDLGTKVAADLKTRADNEIRAVREAMQADNVDQLKSSLEQLKQTQMKLAEQHYKEQASARQSQGTPNPSGSTNPNDAEFKEK</sequence>
<gene>
    <name evidence="4" type="ORF">C9374_004271</name>
</gene>
<reference evidence="4 5" key="1">
    <citation type="journal article" date="2018" name="BMC Genomics">
        <title>The genome of Naegleria lovaniensis, the basis for a comparative approach to unravel pathogenicity factors of the human pathogenic amoeba N. fowleri.</title>
        <authorList>
            <person name="Liechti N."/>
            <person name="Schurch N."/>
            <person name="Bruggmann R."/>
            <person name="Wittwer M."/>
        </authorList>
    </citation>
    <scope>NUCLEOTIDE SEQUENCE [LARGE SCALE GENOMIC DNA]</scope>
    <source>
        <strain evidence="4 5">ATCC 30569</strain>
    </source>
</reference>
<dbReference type="AlphaFoldDB" id="A0AA88KLF7"/>
<dbReference type="Gene3D" id="1.20.1270.10">
    <property type="match status" value="1"/>
</dbReference>
<evidence type="ECO:0000313" key="4">
    <source>
        <dbReference type="EMBL" id="KAG2383600.1"/>
    </source>
</evidence>
<comment type="caution">
    <text evidence="4">The sequence shown here is derived from an EMBL/GenBank/DDBJ whole genome shotgun (WGS) entry which is preliminary data.</text>
</comment>
<evidence type="ECO:0000256" key="1">
    <source>
        <dbReference type="ARBA" id="ARBA00022741"/>
    </source>
</evidence>
<dbReference type="Pfam" id="PF00012">
    <property type="entry name" value="HSP70"/>
    <property type="match status" value="1"/>
</dbReference>
<dbReference type="GeneID" id="68096726"/>
<keyword evidence="1" id="KW-0547">Nucleotide-binding</keyword>
<keyword evidence="5" id="KW-1185">Reference proteome</keyword>
<dbReference type="GO" id="GO:0140662">
    <property type="term" value="F:ATP-dependent protein folding chaperone"/>
    <property type="evidence" value="ECO:0007669"/>
    <property type="project" value="InterPro"/>
</dbReference>
<evidence type="ECO:0000256" key="2">
    <source>
        <dbReference type="ARBA" id="ARBA00022840"/>
    </source>
</evidence>
<organism evidence="4 5">
    <name type="scientific">Naegleria lovaniensis</name>
    <name type="common">Amoeba</name>
    <dbReference type="NCBI Taxonomy" id="51637"/>
    <lineage>
        <taxon>Eukaryota</taxon>
        <taxon>Discoba</taxon>
        <taxon>Heterolobosea</taxon>
        <taxon>Tetramitia</taxon>
        <taxon>Eutetramitia</taxon>
        <taxon>Vahlkampfiidae</taxon>
        <taxon>Naegleria</taxon>
    </lineage>
</organism>
<feature type="compositionally biased region" description="Polar residues" evidence="3">
    <location>
        <begin position="94"/>
        <end position="111"/>
    </location>
</feature>
<dbReference type="RefSeq" id="XP_044549279.1">
    <property type="nucleotide sequence ID" value="XM_044693892.1"/>
</dbReference>